<evidence type="ECO:0000256" key="5">
    <source>
        <dbReference type="ARBA" id="ARBA00023014"/>
    </source>
</evidence>
<name>A0A3N2GT89_9PSEU</name>
<dbReference type="NCBIfam" id="NF009560">
    <property type="entry name" value="PRK13017.1"/>
    <property type="match status" value="1"/>
</dbReference>
<evidence type="ECO:0000259" key="9">
    <source>
        <dbReference type="Pfam" id="PF24877"/>
    </source>
</evidence>
<dbReference type="InterPro" id="IPR042096">
    <property type="entry name" value="Dihydro-acid_dehy_C"/>
</dbReference>
<proteinExistence type="inferred from homology"/>
<evidence type="ECO:0000313" key="11">
    <source>
        <dbReference type="Proteomes" id="UP000274843"/>
    </source>
</evidence>
<dbReference type="GO" id="GO:0009082">
    <property type="term" value="P:branched-chain amino acid biosynthetic process"/>
    <property type="evidence" value="ECO:0007669"/>
    <property type="project" value="UniProtKB-KW"/>
</dbReference>
<dbReference type="Gene3D" id="3.50.30.80">
    <property type="entry name" value="IlvD/EDD C-terminal domain-like"/>
    <property type="match status" value="1"/>
</dbReference>
<evidence type="ECO:0000256" key="6">
    <source>
        <dbReference type="ARBA" id="ARBA00023239"/>
    </source>
</evidence>
<organism evidence="10 11">
    <name type="scientific">Amycolatopsis thermoflava</name>
    <dbReference type="NCBI Taxonomy" id="84480"/>
    <lineage>
        <taxon>Bacteria</taxon>
        <taxon>Bacillati</taxon>
        <taxon>Actinomycetota</taxon>
        <taxon>Actinomycetes</taxon>
        <taxon>Pseudonocardiales</taxon>
        <taxon>Pseudonocardiaceae</taxon>
        <taxon>Amycolatopsis</taxon>
        <taxon>Amycolatopsis methanolica group</taxon>
    </lineage>
</organism>
<keyword evidence="7" id="KW-0100">Branched-chain amino acid biosynthesis</keyword>
<dbReference type="PANTHER" id="PTHR43183:SF1">
    <property type="entry name" value="HYPOTHETICAL DIHYDROXY-ACID DEHYDRATASE (EUROFUNG)-RELATED"/>
    <property type="match status" value="1"/>
</dbReference>
<dbReference type="InterPro" id="IPR000581">
    <property type="entry name" value="ILV_EDD_N"/>
</dbReference>
<keyword evidence="7" id="KW-0028">Amino-acid biosynthesis</keyword>
<dbReference type="GO" id="GO:0051537">
    <property type="term" value="F:2 iron, 2 sulfur cluster binding"/>
    <property type="evidence" value="ECO:0007669"/>
    <property type="project" value="UniProtKB-KW"/>
</dbReference>
<evidence type="ECO:0000256" key="7">
    <source>
        <dbReference type="ARBA" id="ARBA00023304"/>
    </source>
</evidence>
<evidence type="ECO:0000259" key="8">
    <source>
        <dbReference type="Pfam" id="PF00920"/>
    </source>
</evidence>
<evidence type="ECO:0000256" key="3">
    <source>
        <dbReference type="ARBA" id="ARBA00022723"/>
    </source>
</evidence>
<reference evidence="10 11" key="1">
    <citation type="submission" date="2018-11" db="EMBL/GenBank/DDBJ databases">
        <title>Sequencing the genomes of 1000 actinobacteria strains.</title>
        <authorList>
            <person name="Klenk H.-P."/>
        </authorList>
    </citation>
    <scope>NUCLEOTIDE SEQUENCE [LARGE SCALE GENOMIC DNA]</scope>
    <source>
        <strain evidence="10 11">DSM 44348</strain>
    </source>
</reference>
<keyword evidence="4" id="KW-0408">Iron</keyword>
<comment type="similarity">
    <text evidence="1">Belongs to the IlvD/Edd family.</text>
</comment>
<dbReference type="InterPro" id="IPR037237">
    <property type="entry name" value="IlvD/EDD_N"/>
</dbReference>
<dbReference type="AlphaFoldDB" id="A0A3N2GT89"/>
<keyword evidence="2" id="KW-0001">2Fe-2S</keyword>
<evidence type="ECO:0000256" key="1">
    <source>
        <dbReference type="ARBA" id="ARBA00006486"/>
    </source>
</evidence>
<dbReference type="Pfam" id="PF00920">
    <property type="entry name" value="ILVD_EDD_N"/>
    <property type="match status" value="1"/>
</dbReference>
<keyword evidence="11" id="KW-1185">Reference proteome</keyword>
<dbReference type="FunFam" id="3.50.30.80:FF:000001">
    <property type="entry name" value="Dihydroxy-acid dehydratase"/>
    <property type="match status" value="1"/>
</dbReference>
<feature type="domain" description="Dihydroxy-acid/6-phosphogluconate dehydratase N-terminal" evidence="8">
    <location>
        <begin position="38"/>
        <end position="351"/>
    </location>
</feature>
<dbReference type="Pfam" id="PF24877">
    <property type="entry name" value="ILV_EDD_C"/>
    <property type="match status" value="1"/>
</dbReference>
<protein>
    <submittedName>
        <fullName evidence="10">Dihydroxyacid dehydratase</fullName>
    </submittedName>
</protein>
<dbReference type="NCBIfam" id="NF004784">
    <property type="entry name" value="PRK06131.1"/>
    <property type="match status" value="1"/>
</dbReference>
<dbReference type="InterPro" id="IPR056740">
    <property type="entry name" value="ILV_EDD_C"/>
</dbReference>
<dbReference type="PROSITE" id="PS00886">
    <property type="entry name" value="ILVD_EDD_1"/>
    <property type="match status" value="1"/>
</dbReference>
<evidence type="ECO:0000313" key="10">
    <source>
        <dbReference type="EMBL" id="ROS39837.1"/>
    </source>
</evidence>
<dbReference type="PANTHER" id="PTHR43183">
    <property type="entry name" value="HYPOTHETICAL DIHYDROXYACID DEHYDRATASE (EUROFUNG)-RELATED"/>
    <property type="match status" value="1"/>
</dbReference>
<evidence type="ECO:0000256" key="4">
    <source>
        <dbReference type="ARBA" id="ARBA00023004"/>
    </source>
</evidence>
<accession>A0A3N2GT89</accession>
<dbReference type="SUPFAM" id="SSF143975">
    <property type="entry name" value="IlvD/EDD N-terminal domain-like"/>
    <property type="match status" value="1"/>
</dbReference>
<dbReference type="GeneID" id="301843565"/>
<sequence length="574" mass="61228">MTGQRRSAAWFGATGRAGMIYRSWMRNQGFGAEVFDGRPVIGIATSASELAPCNAHLTRVAEAVKRGVWQAGGFPLEFPTMATGETLMRPTAMLYRNLMAMEVEELIRANPLDGVVLLSGCDKTTPAMLMAAASVDLPAVMVTGGPMLNGKYRGADVGSGTHVWKFEEELKAGRMTQEECFFAEGCMARSNGHCMTMGTASTMACMAEALGMQLPGSATWPAVDARRFEIGQAAGQRIVEMVEEDLRPSHILTREAFENAIRVNAAIGGSTNAIVHLLAIAGRAEVDLTLDDFDTLIREVPTLVNLMPSGKYLMEDFCYAGGLPVVMRQLAEAGLLHTGSVSVTGKPVGENVAGAENFNTDVITTVEEPFQPAGNGTAVLRGNLCPGGAVIKQSAASPHLLKHQGRALVFDTVEDYHAVADDPDLDVDETSILVIRGAGPKGYPGMPEVSNVALPAKLLKAGVTDMIRICDGRMSGTGYGTVVLHVTPESAVGGPLALVRTGDLITLDVAARTLNVEVSDEELAARRASWKAPESRYTSGYTWLYTEHVLQADQGADFDFLRGSRGHSVPRDSH</sequence>
<dbReference type="GO" id="GO:0016836">
    <property type="term" value="F:hydro-lyase activity"/>
    <property type="evidence" value="ECO:0007669"/>
    <property type="project" value="UniProtKB-ARBA"/>
</dbReference>
<comment type="caution">
    <text evidence="10">The sequence shown here is derived from an EMBL/GenBank/DDBJ whole genome shotgun (WGS) entry which is preliminary data.</text>
</comment>
<gene>
    <name evidence="10" type="ORF">EDD35_2151</name>
</gene>
<dbReference type="SUPFAM" id="SSF52016">
    <property type="entry name" value="LeuD/IlvD-like"/>
    <property type="match status" value="1"/>
</dbReference>
<dbReference type="Proteomes" id="UP000274843">
    <property type="component" value="Unassembled WGS sequence"/>
</dbReference>
<dbReference type="InterPro" id="IPR052352">
    <property type="entry name" value="Sugar_Degrad_Dehydratases"/>
</dbReference>
<evidence type="ECO:0000256" key="2">
    <source>
        <dbReference type="ARBA" id="ARBA00022714"/>
    </source>
</evidence>
<keyword evidence="5" id="KW-0411">Iron-sulfur</keyword>
<dbReference type="RefSeq" id="WP_123683677.1">
    <property type="nucleotide sequence ID" value="NZ_RKHY01000001.1"/>
</dbReference>
<dbReference type="InterPro" id="IPR020558">
    <property type="entry name" value="DiOHA_6PGluconate_deHydtase_CS"/>
</dbReference>
<feature type="domain" description="Dihydroxy-acid/6-phosphogluconate dehydratase C-terminal" evidence="9">
    <location>
        <begin position="361"/>
        <end position="556"/>
    </location>
</feature>
<keyword evidence="3" id="KW-0479">Metal-binding</keyword>
<dbReference type="EMBL" id="RKHY01000001">
    <property type="protein sequence ID" value="ROS39837.1"/>
    <property type="molecule type" value="Genomic_DNA"/>
</dbReference>
<dbReference type="GO" id="GO:0046872">
    <property type="term" value="F:metal ion binding"/>
    <property type="evidence" value="ECO:0007669"/>
    <property type="project" value="UniProtKB-KW"/>
</dbReference>
<keyword evidence="6" id="KW-0456">Lyase</keyword>